<evidence type="ECO:0000313" key="1">
    <source>
        <dbReference type="EMBL" id="PKQ66054.1"/>
    </source>
</evidence>
<dbReference type="OrthoDB" id="1375425at2"/>
<organism evidence="1 2">
    <name type="scientific">Raineya orbicola</name>
    <dbReference type="NCBI Taxonomy" id="2016530"/>
    <lineage>
        <taxon>Bacteria</taxon>
        <taxon>Pseudomonadati</taxon>
        <taxon>Bacteroidota</taxon>
        <taxon>Cytophagia</taxon>
        <taxon>Cytophagales</taxon>
        <taxon>Raineyaceae</taxon>
        <taxon>Raineya</taxon>
    </lineage>
</organism>
<sequence length="86" mass="9748">MKMEKLRNVFEYIKEDQRIVSDGFVQIVFRNLGSVPVSVSGIVLNPGDTFSPVFYGGTYQDETFYEIKFATGGSQILLVIKTYLEL</sequence>
<dbReference type="AlphaFoldDB" id="A0A2N3I6V0"/>
<dbReference type="RefSeq" id="WP_101359742.1">
    <property type="nucleotide sequence ID" value="NZ_NKXO01000054.1"/>
</dbReference>
<dbReference type="Proteomes" id="UP000233387">
    <property type="component" value="Unassembled WGS sequence"/>
</dbReference>
<comment type="caution">
    <text evidence="1">The sequence shown here is derived from an EMBL/GenBank/DDBJ whole genome shotgun (WGS) entry which is preliminary data.</text>
</comment>
<proteinExistence type="predicted"/>
<dbReference type="EMBL" id="NKXO01000054">
    <property type="protein sequence ID" value="PKQ66054.1"/>
    <property type="molecule type" value="Genomic_DNA"/>
</dbReference>
<gene>
    <name evidence="1" type="ORF">Rain11_2483</name>
</gene>
<accession>A0A2N3I6V0</accession>
<evidence type="ECO:0000313" key="2">
    <source>
        <dbReference type="Proteomes" id="UP000233387"/>
    </source>
</evidence>
<name>A0A2N3I6V0_9BACT</name>
<protein>
    <submittedName>
        <fullName evidence="1">Uncharacterized protein</fullName>
    </submittedName>
</protein>
<reference evidence="1 2" key="1">
    <citation type="submission" date="2017-06" db="EMBL/GenBank/DDBJ databases">
        <title>Raineya orbicola gen. nov., sp. nov. a slightly thermophilic bacterium of the phylum Bacteroidetes and the description of Raineyaceae fam. nov.</title>
        <authorList>
            <person name="Albuquerque L."/>
            <person name="Polonia A.R.M."/>
            <person name="Barroso C."/>
            <person name="Froufe H.J.C."/>
            <person name="Lage O."/>
            <person name="Lobo-Da-Cunha A."/>
            <person name="Egas C."/>
            <person name="Da Costa M.S."/>
        </authorList>
    </citation>
    <scope>NUCLEOTIDE SEQUENCE [LARGE SCALE GENOMIC DNA]</scope>
    <source>
        <strain evidence="1 2">SPSPC-11</strain>
    </source>
</reference>
<keyword evidence="2" id="KW-1185">Reference proteome</keyword>